<dbReference type="OrthoDB" id="9795727at2"/>
<organism evidence="4 5">
    <name type="scientific">Siculibacillus lacustris</name>
    <dbReference type="NCBI Taxonomy" id="1549641"/>
    <lineage>
        <taxon>Bacteria</taxon>
        <taxon>Pseudomonadati</taxon>
        <taxon>Pseudomonadota</taxon>
        <taxon>Alphaproteobacteria</taxon>
        <taxon>Hyphomicrobiales</taxon>
        <taxon>Ancalomicrobiaceae</taxon>
        <taxon>Siculibacillus</taxon>
    </lineage>
</organism>
<dbReference type="PROSITE" id="PS00166">
    <property type="entry name" value="ENOYL_COA_HYDRATASE"/>
    <property type="match status" value="1"/>
</dbReference>
<dbReference type="SUPFAM" id="SSF52096">
    <property type="entry name" value="ClpP/crotonase"/>
    <property type="match status" value="1"/>
</dbReference>
<evidence type="ECO:0000256" key="2">
    <source>
        <dbReference type="ARBA" id="ARBA00023239"/>
    </source>
</evidence>
<dbReference type="InterPro" id="IPR001753">
    <property type="entry name" value="Enoyl-CoA_hydra/iso"/>
</dbReference>
<gene>
    <name evidence="4" type="ORF">EYW49_02770</name>
</gene>
<keyword evidence="2" id="KW-0456">Lyase</keyword>
<dbReference type="Proteomes" id="UP000292781">
    <property type="component" value="Unassembled WGS sequence"/>
</dbReference>
<dbReference type="AlphaFoldDB" id="A0A4Q9VWH0"/>
<dbReference type="GO" id="GO:0006635">
    <property type="term" value="P:fatty acid beta-oxidation"/>
    <property type="evidence" value="ECO:0007669"/>
    <property type="project" value="TreeGrafter"/>
</dbReference>
<dbReference type="InterPro" id="IPR018376">
    <property type="entry name" value="Enoyl-CoA_hyd/isom_CS"/>
</dbReference>
<dbReference type="PANTHER" id="PTHR11941:SF54">
    <property type="entry name" value="ENOYL-COA HYDRATASE, MITOCHONDRIAL"/>
    <property type="match status" value="1"/>
</dbReference>
<sequence length="255" mass="26887">MTEPAPLLLISRPADGVALVQLNRPEVRNAMNLALRHALAAAFRAITADPEIRAVVLTGDDRAFCAGADLNEYVDADAAELLARDLPTLWGAIADCPKPIVAAVRGAAIGGGCELALHADIIVAGRSAKFGQPEVRLGIIPGGGGTQRLTRVVGKHVAMRMMLTGAPFGAEEAAKLGIVSTLVADDEVLPEALRLATDIAALPPLAVRHVKQLVLEAQSSPLDVGLRSEHKSFQLMFATPEKTARMRAFLAAKKY</sequence>
<comment type="similarity">
    <text evidence="1 3">Belongs to the enoyl-CoA hydratase/isomerase family.</text>
</comment>
<evidence type="ECO:0000313" key="5">
    <source>
        <dbReference type="Proteomes" id="UP000292781"/>
    </source>
</evidence>
<dbReference type="Gene3D" id="3.90.226.10">
    <property type="entry name" value="2-enoyl-CoA Hydratase, Chain A, domain 1"/>
    <property type="match status" value="1"/>
</dbReference>
<dbReference type="Pfam" id="PF00378">
    <property type="entry name" value="ECH_1"/>
    <property type="match status" value="1"/>
</dbReference>
<dbReference type="FunFam" id="3.90.226.10:FF:000009">
    <property type="entry name" value="Carnitinyl-CoA dehydratase"/>
    <property type="match status" value="1"/>
</dbReference>
<evidence type="ECO:0000256" key="3">
    <source>
        <dbReference type="RuleBase" id="RU003707"/>
    </source>
</evidence>
<dbReference type="EMBL" id="SJFN01000003">
    <property type="protein sequence ID" value="TBW40670.1"/>
    <property type="molecule type" value="Genomic_DNA"/>
</dbReference>
<accession>A0A4Q9VWH0</accession>
<keyword evidence="5" id="KW-1185">Reference proteome</keyword>
<reference evidence="4 5" key="1">
    <citation type="submission" date="2019-02" db="EMBL/GenBank/DDBJ databases">
        <title>Siculibacillus lacustris gen. nov., sp. nov., a new rosette-forming bacterium isolated from a freshwater crater lake (Lake St. Ana, Romania).</title>
        <authorList>
            <person name="Felfoldi T."/>
            <person name="Marton Z."/>
            <person name="Szabo A."/>
            <person name="Mentes A."/>
            <person name="Boka K."/>
            <person name="Marialigeti K."/>
            <person name="Mathe I."/>
            <person name="Koncz M."/>
            <person name="Schumann P."/>
            <person name="Toth E."/>
        </authorList>
    </citation>
    <scope>NUCLEOTIDE SEQUENCE [LARGE SCALE GENOMIC DNA]</scope>
    <source>
        <strain evidence="4 5">SA-279</strain>
    </source>
</reference>
<dbReference type="RefSeq" id="WP_131305808.1">
    <property type="nucleotide sequence ID" value="NZ_SJFN01000003.1"/>
</dbReference>
<name>A0A4Q9VWH0_9HYPH</name>
<proteinExistence type="inferred from homology"/>
<dbReference type="CDD" id="cd06558">
    <property type="entry name" value="crotonase-like"/>
    <property type="match status" value="1"/>
</dbReference>
<evidence type="ECO:0000313" key="4">
    <source>
        <dbReference type="EMBL" id="TBW40670.1"/>
    </source>
</evidence>
<evidence type="ECO:0000256" key="1">
    <source>
        <dbReference type="ARBA" id="ARBA00005254"/>
    </source>
</evidence>
<comment type="caution">
    <text evidence="4">The sequence shown here is derived from an EMBL/GenBank/DDBJ whole genome shotgun (WGS) entry which is preliminary data.</text>
</comment>
<protein>
    <submittedName>
        <fullName evidence="4">Enoyl-CoA hydratase</fullName>
    </submittedName>
</protein>
<dbReference type="PANTHER" id="PTHR11941">
    <property type="entry name" value="ENOYL-COA HYDRATASE-RELATED"/>
    <property type="match status" value="1"/>
</dbReference>
<dbReference type="InterPro" id="IPR029045">
    <property type="entry name" value="ClpP/crotonase-like_dom_sf"/>
</dbReference>
<dbReference type="GO" id="GO:0016829">
    <property type="term" value="F:lyase activity"/>
    <property type="evidence" value="ECO:0007669"/>
    <property type="project" value="UniProtKB-KW"/>
</dbReference>